<dbReference type="Proteomes" id="UP001295444">
    <property type="component" value="Chromosome 12"/>
</dbReference>
<protein>
    <submittedName>
        <fullName evidence="1">Uncharacterized protein</fullName>
    </submittedName>
</protein>
<dbReference type="EMBL" id="OW240923">
    <property type="protein sequence ID" value="CAH2323880.1"/>
    <property type="molecule type" value="Genomic_DNA"/>
</dbReference>
<accession>A0AAD1TC12</accession>
<keyword evidence="2" id="KW-1185">Reference proteome</keyword>
<proteinExistence type="predicted"/>
<name>A0AAD1TC12_PELCU</name>
<gene>
    <name evidence="1" type="ORF">PECUL_23A025712</name>
</gene>
<reference evidence="1" key="1">
    <citation type="submission" date="2022-03" db="EMBL/GenBank/DDBJ databases">
        <authorList>
            <person name="Alioto T."/>
            <person name="Alioto T."/>
            <person name="Gomez Garrido J."/>
        </authorList>
    </citation>
    <scope>NUCLEOTIDE SEQUENCE</scope>
</reference>
<evidence type="ECO:0000313" key="1">
    <source>
        <dbReference type="EMBL" id="CAH2323880.1"/>
    </source>
</evidence>
<organism evidence="1 2">
    <name type="scientific">Pelobates cultripes</name>
    <name type="common">Western spadefoot toad</name>
    <dbReference type="NCBI Taxonomy" id="61616"/>
    <lineage>
        <taxon>Eukaryota</taxon>
        <taxon>Metazoa</taxon>
        <taxon>Chordata</taxon>
        <taxon>Craniata</taxon>
        <taxon>Vertebrata</taxon>
        <taxon>Euteleostomi</taxon>
        <taxon>Amphibia</taxon>
        <taxon>Batrachia</taxon>
        <taxon>Anura</taxon>
        <taxon>Pelobatoidea</taxon>
        <taxon>Pelobatidae</taxon>
        <taxon>Pelobates</taxon>
    </lineage>
</organism>
<dbReference type="AlphaFoldDB" id="A0AAD1TC12"/>
<evidence type="ECO:0000313" key="2">
    <source>
        <dbReference type="Proteomes" id="UP001295444"/>
    </source>
</evidence>
<sequence length="154" mass="17108">MWKRNSNGAVCRYVSSVSRLILDYKIREALHRSGPGCAQGIMGRVVQWPLHSGSKDHSLCIEELHSPACPARRISMLFKISAPGRGLGRGLIVLGELPINRDREAALAGPGSWRHSKAPTRWSQYVVTAETVRSILGDLMQQILNCVPDRNIWP</sequence>